<keyword evidence="2" id="KW-1185">Reference proteome</keyword>
<accession>A0ABV5I7W1</accession>
<comment type="caution">
    <text evidence="1">The sequence shown here is derived from an EMBL/GenBank/DDBJ whole genome shotgun (WGS) entry which is preliminary data.</text>
</comment>
<sequence>MFAAGVAALAAASTIAGGLPHGMLFLEKHPPAERWETYTVENSKTLPLQLNPCLSRRQRDGGRLETRAVLYSNEDEMKYEQLVVYRDVRHAEAAMSLLRADLRRCADVGKGHNRYRYFTKPLDVGDDGLRAGGRFFESGEHAVAVRRGAALYIVGESAWPTRSLPLKGFKGLLGKARAMTVKVCRLPEAAC</sequence>
<protein>
    <submittedName>
        <fullName evidence="1">Uncharacterized protein</fullName>
    </submittedName>
</protein>
<organism evidence="1 2">
    <name type="scientific">Nonomuraea spiralis</name>
    <dbReference type="NCBI Taxonomy" id="46182"/>
    <lineage>
        <taxon>Bacteria</taxon>
        <taxon>Bacillati</taxon>
        <taxon>Actinomycetota</taxon>
        <taxon>Actinomycetes</taxon>
        <taxon>Streptosporangiales</taxon>
        <taxon>Streptosporangiaceae</taxon>
        <taxon>Nonomuraea</taxon>
    </lineage>
</organism>
<gene>
    <name evidence="1" type="ORF">ACFFV7_05345</name>
</gene>
<dbReference type="RefSeq" id="WP_189646561.1">
    <property type="nucleotide sequence ID" value="NZ_BMRC01000003.1"/>
</dbReference>
<dbReference type="Proteomes" id="UP001589647">
    <property type="component" value="Unassembled WGS sequence"/>
</dbReference>
<proteinExistence type="predicted"/>
<dbReference type="EMBL" id="JBHMEI010000003">
    <property type="protein sequence ID" value="MFB9200607.1"/>
    <property type="molecule type" value="Genomic_DNA"/>
</dbReference>
<reference evidence="1 2" key="1">
    <citation type="submission" date="2024-09" db="EMBL/GenBank/DDBJ databases">
        <authorList>
            <person name="Sun Q."/>
            <person name="Mori K."/>
        </authorList>
    </citation>
    <scope>NUCLEOTIDE SEQUENCE [LARGE SCALE GENOMIC DNA]</scope>
    <source>
        <strain evidence="1 2">CCM 3426</strain>
    </source>
</reference>
<name>A0ABV5I7W1_9ACTN</name>
<evidence type="ECO:0000313" key="1">
    <source>
        <dbReference type="EMBL" id="MFB9200607.1"/>
    </source>
</evidence>
<evidence type="ECO:0000313" key="2">
    <source>
        <dbReference type="Proteomes" id="UP001589647"/>
    </source>
</evidence>